<dbReference type="Proteomes" id="UP001518925">
    <property type="component" value="Unassembled WGS sequence"/>
</dbReference>
<evidence type="ECO:0000313" key="2">
    <source>
        <dbReference type="EMBL" id="MBM6619115.1"/>
    </source>
</evidence>
<dbReference type="EMBL" id="JAFELM010000039">
    <property type="protein sequence ID" value="MBM6619115.1"/>
    <property type="molecule type" value="Genomic_DNA"/>
</dbReference>
<dbReference type="Pfam" id="PF04151">
    <property type="entry name" value="PPC"/>
    <property type="match status" value="1"/>
</dbReference>
<dbReference type="InterPro" id="IPR007280">
    <property type="entry name" value="Peptidase_C_arc/bac"/>
</dbReference>
<organism evidence="2 3">
    <name type="scientific">Bacillus suaedaesalsae</name>
    <dbReference type="NCBI Taxonomy" id="2810349"/>
    <lineage>
        <taxon>Bacteria</taxon>
        <taxon>Bacillati</taxon>
        <taxon>Bacillota</taxon>
        <taxon>Bacilli</taxon>
        <taxon>Bacillales</taxon>
        <taxon>Bacillaceae</taxon>
        <taxon>Bacillus</taxon>
    </lineage>
</organism>
<comment type="caution">
    <text evidence="2">The sequence shown here is derived from an EMBL/GenBank/DDBJ whole genome shotgun (WGS) entry which is preliminary data.</text>
</comment>
<sequence length="410" mass="46102">MKKYIIHLCMVLSIVIASLGFGGGNVLANYGLETMQTAQQIDVNKIYEGMLNGSGDYQDYYKFTIPSSGLVTFNINNYPGHQWDYEILDSNGNIFSEGHTNYYSNALGVTASRVGLPKGTYYININENFNTKDKKYYFAVYFNASSTVETEFNNTSITANTISTNTKIKGEIQYSSDYDYYKFTLPEDGVITLNMSQKANLAWDLTLINADGEEYFTTTTSYSTNVTKPLQKTVGLPKGTYYLLIDDDFNSEFDPYEFSVNYHKTSTYEKEFNNNAQSANKISTGKLYQGHMQYGSDVDYYTFSVTKPTVVELQMNRKPYMAWDVALYNSNGDELGYFTTQSGQFAKGVEIAKFNLPAGNYYISVDDDYNSTNQPYSFIVKQKSSSISSKSLKVTNHVGKADTVTIGSLI</sequence>
<evidence type="ECO:0000313" key="3">
    <source>
        <dbReference type="Proteomes" id="UP001518925"/>
    </source>
</evidence>
<feature type="domain" description="Peptidase C-terminal archaeal/bacterial" evidence="1">
    <location>
        <begin position="297"/>
        <end position="366"/>
    </location>
</feature>
<proteinExistence type="predicted"/>
<dbReference type="Gene3D" id="2.60.120.380">
    <property type="match status" value="3"/>
</dbReference>
<reference evidence="2 3" key="1">
    <citation type="submission" date="2021-02" db="EMBL/GenBank/DDBJ databases">
        <title>Bacillus sp. RD4P76, an endophyte from a halophyte.</title>
        <authorList>
            <person name="Sun J.-Q."/>
        </authorList>
    </citation>
    <scope>NUCLEOTIDE SEQUENCE [LARGE SCALE GENOMIC DNA]</scope>
    <source>
        <strain evidence="2 3">RD4P76</strain>
    </source>
</reference>
<evidence type="ECO:0000259" key="1">
    <source>
        <dbReference type="Pfam" id="PF04151"/>
    </source>
</evidence>
<protein>
    <recommendedName>
        <fullName evidence="1">Peptidase C-terminal archaeal/bacterial domain-containing protein</fullName>
    </recommendedName>
</protein>
<gene>
    <name evidence="2" type="ORF">JR050_15710</name>
</gene>
<keyword evidence="3" id="KW-1185">Reference proteome</keyword>
<accession>A0ABS2DKU5</accession>
<dbReference type="SUPFAM" id="SSF89260">
    <property type="entry name" value="Collagen-binding domain"/>
    <property type="match status" value="3"/>
</dbReference>
<name>A0ABS2DKU5_9BACI</name>
<dbReference type="RefSeq" id="WP_204204471.1">
    <property type="nucleotide sequence ID" value="NZ_JAFELM010000039.1"/>
</dbReference>